<keyword evidence="13" id="KW-1185">Reference proteome</keyword>
<name>D7FID2_ECTSI</name>
<keyword evidence="5" id="KW-0812">Transmembrane</keyword>
<evidence type="ECO:0000256" key="1">
    <source>
        <dbReference type="ARBA" id="ARBA00004141"/>
    </source>
</evidence>
<dbReference type="NCBIfam" id="TIGR00560">
    <property type="entry name" value="pgsA"/>
    <property type="match status" value="1"/>
</dbReference>
<dbReference type="STRING" id="2880.D7FID2"/>
<dbReference type="PROSITE" id="PS00379">
    <property type="entry name" value="CDP_ALCOHOL_P_TRANSF"/>
    <property type="match status" value="1"/>
</dbReference>
<sequence>MSFNGRRSPGNGSRGSISIITLLFALPKLLLLPTLAGAFFAPIGVLSSSAARLPSSSASPQRGADRTGAGAGEPALVNVAKLESAAATTLWNVPNILTMARVMAIPVFATIFYASLPRRNIWCSAIFAGAAFTDWLDGYIARRQGIVTPFGSFLDPVADKLLVSTALILLSERLGPWMTVCSAIILCRELGISALREWMAQLGLRETVKVGNAGKWKTATQMMAITMLLLLEPGATVTLVNPATYMPIAKGLLYVSTVLTVTSGSGYLKAAWPALMGKA</sequence>
<dbReference type="GO" id="GO:0016020">
    <property type="term" value="C:membrane"/>
    <property type="evidence" value="ECO:0007669"/>
    <property type="project" value="UniProtKB-SubCell"/>
</dbReference>
<keyword evidence="3" id="KW-0444">Lipid biosynthesis</keyword>
<keyword evidence="4 11" id="KW-0808">Transferase</keyword>
<evidence type="ECO:0000256" key="4">
    <source>
        <dbReference type="ARBA" id="ARBA00022679"/>
    </source>
</evidence>
<evidence type="ECO:0000256" key="11">
    <source>
        <dbReference type="RuleBase" id="RU003750"/>
    </source>
</evidence>
<dbReference type="InterPro" id="IPR000462">
    <property type="entry name" value="CDP-OH_P_trans"/>
</dbReference>
<evidence type="ECO:0000256" key="6">
    <source>
        <dbReference type="ARBA" id="ARBA00022989"/>
    </source>
</evidence>
<comment type="subcellular location">
    <subcellularLocation>
        <location evidence="1">Membrane</location>
        <topology evidence="1">Multi-pass membrane protein</topology>
    </subcellularLocation>
</comment>
<gene>
    <name evidence="12" type="ORF">Esi_0119_0077</name>
</gene>
<evidence type="ECO:0000256" key="7">
    <source>
        <dbReference type="ARBA" id="ARBA00023098"/>
    </source>
</evidence>
<dbReference type="EC" id="2.7.8.5" evidence="12"/>
<dbReference type="eggNOG" id="KOG1617">
    <property type="taxonomic scope" value="Eukaryota"/>
</dbReference>
<dbReference type="Pfam" id="PF01066">
    <property type="entry name" value="CDP-OH_P_transf"/>
    <property type="match status" value="1"/>
</dbReference>
<evidence type="ECO:0000313" key="13">
    <source>
        <dbReference type="Proteomes" id="UP000002630"/>
    </source>
</evidence>
<keyword evidence="6" id="KW-1133">Transmembrane helix</keyword>
<evidence type="ECO:0000313" key="12">
    <source>
        <dbReference type="EMBL" id="CBJ28756.1"/>
    </source>
</evidence>
<dbReference type="OMA" id="ASWMATI"/>
<dbReference type="InterPro" id="IPR050324">
    <property type="entry name" value="CDP-alcohol_PTase-I"/>
</dbReference>
<dbReference type="Gene3D" id="1.20.120.1760">
    <property type="match status" value="1"/>
</dbReference>
<keyword evidence="7" id="KW-0443">Lipid metabolism</keyword>
<dbReference type="GO" id="GO:0008444">
    <property type="term" value="F:CDP-diacylglycerol-glycerol-3-phosphate 3-phosphatidyltransferase activity"/>
    <property type="evidence" value="ECO:0007669"/>
    <property type="project" value="UniProtKB-EC"/>
</dbReference>
<dbReference type="OrthoDB" id="10020554at2759"/>
<proteinExistence type="inferred from homology"/>
<keyword evidence="8" id="KW-0472">Membrane</keyword>
<organism evidence="12 13">
    <name type="scientific">Ectocarpus siliculosus</name>
    <name type="common">Brown alga</name>
    <name type="synonym">Conferva siliculosa</name>
    <dbReference type="NCBI Taxonomy" id="2880"/>
    <lineage>
        <taxon>Eukaryota</taxon>
        <taxon>Sar</taxon>
        <taxon>Stramenopiles</taxon>
        <taxon>Ochrophyta</taxon>
        <taxon>PX clade</taxon>
        <taxon>Phaeophyceae</taxon>
        <taxon>Ectocarpales</taxon>
        <taxon>Ectocarpaceae</taxon>
        <taxon>Ectocarpus</taxon>
    </lineage>
</organism>
<dbReference type="EMBL" id="FN647870">
    <property type="protein sequence ID" value="CBJ28756.1"/>
    <property type="molecule type" value="Genomic_DNA"/>
</dbReference>
<accession>D7FID2</accession>
<comment type="similarity">
    <text evidence="2 11">Belongs to the CDP-alcohol phosphatidyltransferase class-I family.</text>
</comment>
<dbReference type="GO" id="GO:0046474">
    <property type="term" value="P:glycerophospholipid biosynthetic process"/>
    <property type="evidence" value="ECO:0007669"/>
    <property type="project" value="TreeGrafter"/>
</dbReference>
<evidence type="ECO:0000256" key="2">
    <source>
        <dbReference type="ARBA" id="ARBA00010441"/>
    </source>
</evidence>
<dbReference type="InParanoid" id="D7FID2"/>
<dbReference type="Proteomes" id="UP000002630">
    <property type="component" value="Linkage Group LG23"/>
</dbReference>
<evidence type="ECO:0000256" key="3">
    <source>
        <dbReference type="ARBA" id="ARBA00022516"/>
    </source>
</evidence>
<protein>
    <submittedName>
        <fullName evidence="12">CDP-diacylglycerol--glycerol-3-phosphate 3-phosphatidyltransferase</fullName>
        <ecNumber evidence="12">2.7.8.5</ecNumber>
    </submittedName>
</protein>
<evidence type="ECO:0000256" key="9">
    <source>
        <dbReference type="ARBA" id="ARBA00023209"/>
    </source>
</evidence>
<dbReference type="InterPro" id="IPR043130">
    <property type="entry name" value="CDP-OH_PTrfase_TM_dom"/>
</dbReference>
<keyword evidence="10" id="KW-1208">Phospholipid metabolism</keyword>
<keyword evidence="9" id="KW-0594">Phospholipid biosynthesis</keyword>
<dbReference type="PANTHER" id="PTHR14269:SF62">
    <property type="entry name" value="CDP-DIACYLGLYCEROL--GLYCEROL-3-PHOSPHATE 3-PHOSPHATIDYLTRANSFERASE 1, CHLOROPLASTIC"/>
    <property type="match status" value="1"/>
</dbReference>
<dbReference type="AlphaFoldDB" id="D7FID2"/>
<dbReference type="PANTHER" id="PTHR14269">
    <property type="entry name" value="CDP-DIACYLGLYCEROL--GLYCEROL-3-PHOSPHATE 3-PHOSPHATIDYLTRANSFERASE-RELATED"/>
    <property type="match status" value="1"/>
</dbReference>
<dbReference type="InterPro" id="IPR048254">
    <property type="entry name" value="CDP_ALCOHOL_P_TRANSF_CS"/>
</dbReference>
<evidence type="ECO:0000256" key="5">
    <source>
        <dbReference type="ARBA" id="ARBA00022692"/>
    </source>
</evidence>
<reference evidence="12 13" key="1">
    <citation type="journal article" date="2010" name="Nature">
        <title>The Ectocarpus genome and the independent evolution of multicellularity in brown algae.</title>
        <authorList>
            <person name="Cock J.M."/>
            <person name="Sterck L."/>
            <person name="Rouze P."/>
            <person name="Scornet D."/>
            <person name="Allen A.E."/>
            <person name="Amoutzias G."/>
            <person name="Anthouard V."/>
            <person name="Artiguenave F."/>
            <person name="Aury J.M."/>
            <person name="Badger J.H."/>
            <person name="Beszteri B."/>
            <person name="Billiau K."/>
            <person name="Bonnet E."/>
            <person name="Bothwell J.H."/>
            <person name="Bowler C."/>
            <person name="Boyen C."/>
            <person name="Brownlee C."/>
            <person name="Carrano C.J."/>
            <person name="Charrier B."/>
            <person name="Cho G.Y."/>
            <person name="Coelho S.M."/>
            <person name="Collen J."/>
            <person name="Corre E."/>
            <person name="Da Silva C."/>
            <person name="Delage L."/>
            <person name="Delaroque N."/>
            <person name="Dittami S.M."/>
            <person name="Doulbeau S."/>
            <person name="Elias M."/>
            <person name="Farnham G."/>
            <person name="Gachon C.M."/>
            <person name="Gschloessl B."/>
            <person name="Heesch S."/>
            <person name="Jabbari K."/>
            <person name="Jubin C."/>
            <person name="Kawai H."/>
            <person name="Kimura K."/>
            <person name="Kloareg B."/>
            <person name="Kupper F.C."/>
            <person name="Lang D."/>
            <person name="Le Bail A."/>
            <person name="Leblanc C."/>
            <person name="Lerouge P."/>
            <person name="Lohr M."/>
            <person name="Lopez P.J."/>
            <person name="Martens C."/>
            <person name="Maumus F."/>
            <person name="Michel G."/>
            <person name="Miranda-Saavedra D."/>
            <person name="Morales J."/>
            <person name="Moreau H."/>
            <person name="Motomura T."/>
            <person name="Nagasato C."/>
            <person name="Napoli C.A."/>
            <person name="Nelson D.R."/>
            <person name="Nyvall-Collen P."/>
            <person name="Peters A.F."/>
            <person name="Pommier C."/>
            <person name="Potin P."/>
            <person name="Poulain J."/>
            <person name="Quesneville H."/>
            <person name="Read B."/>
            <person name="Rensing S.A."/>
            <person name="Ritter A."/>
            <person name="Rousvoal S."/>
            <person name="Samanta M."/>
            <person name="Samson G."/>
            <person name="Schroeder D.C."/>
            <person name="Segurens B."/>
            <person name="Strittmatter M."/>
            <person name="Tonon T."/>
            <person name="Tregear J.W."/>
            <person name="Valentin K."/>
            <person name="von Dassow P."/>
            <person name="Yamagishi T."/>
            <person name="Van de Peer Y."/>
            <person name="Wincker P."/>
        </authorList>
    </citation>
    <scope>NUCLEOTIDE SEQUENCE [LARGE SCALE GENOMIC DNA]</scope>
    <source>
        <strain evidence="13">Ec32 / CCAP1310/4</strain>
    </source>
</reference>
<evidence type="ECO:0000256" key="8">
    <source>
        <dbReference type="ARBA" id="ARBA00023136"/>
    </source>
</evidence>
<evidence type="ECO:0000256" key="10">
    <source>
        <dbReference type="ARBA" id="ARBA00023264"/>
    </source>
</evidence>
<dbReference type="EMBL" id="FN649748">
    <property type="protein sequence ID" value="CBJ28756.1"/>
    <property type="molecule type" value="Genomic_DNA"/>
</dbReference>
<dbReference type="InterPro" id="IPR004570">
    <property type="entry name" value="Phosphatidylglycerol_P_synth"/>
</dbReference>